<evidence type="ECO:0000313" key="4">
    <source>
        <dbReference type="EMBL" id="QIR07576.1"/>
    </source>
</evidence>
<reference evidence="4 5" key="1">
    <citation type="submission" date="2020-03" db="EMBL/GenBank/DDBJ databases">
        <title>Genome mining reveals the biosynthetic pathways of PHA and ectoines of the halophilic strain Salinivibrio costicola M318 isolated from fermented shrimp paste.</title>
        <authorList>
            <person name="Doan T.V."/>
            <person name="Tran L.T."/>
            <person name="Trieu T.A."/>
            <person name="Nguyen Q.V."/>
            <person name="Quach T.N."/>
            <person name="Phi T.Q."/>
            <person name="Kumar S."/>
        </authorList>
    </citation>
    <scope>NUCLEOTIDE SEQUENCE [LARGE SCALE GENOMIC DNA]</scope>
    <source>
        <strain evidence="4 5">M318</strain>
    </source>
</reference>
<accession>A0ABX6KAP4</accession>
<evidence type="ECO:0000313" key="5">
    <source>
        <dbReference type="Proteomes" id="UP000501408"/>
    </source>
</evidence>
<comment type="similarity">
    <text evidence="1">Belongs to the membrane fusion protein (MFP) (TC 8.A.1) family.</text>
</comment>
<keyword evidence="5" id="KW-1185">Reference proteome</keyword>
<protein>
    <submittedName>
        <fullName evidence="4">Efflux RND transporter periplasmic adaptor subunit</fullName>
    </submittedName>
</protein>
<dbReference type="Gene3D" id="2.40.420.20">
    <property type="match status" value="1"/>
</dbReference>
<dbReference type="Pfam" id="PF25917">
    <property type="entry name" value="BSH_RND"/>
    <property type="match status" value="1"/>
</dbReference>
<dbReference type="Proteomes" id="UP000501408">
    <property type="component" value="Chromosome 2"/>
</dbReference>
<dbReference type="SUPFAM" id="SSF111369">
    <property type="entry name" value="HlyD-like secretion proteins"/>
    <property type="match status" value="1"/>
</dbReference>
<organism evidence="4 5">
    <name type="scientific">Salinivibrio costicola</name>
    <name type="common">Vibrio costicola</name>
    <dbReference type="NCBI Taxonomy" id="51367"/>
    <lineage>
        <taxon>Bacteria</taxon>
        <taxon>Pseudomonadati</taxon>
        <taxon>Pseudomonadota</taxon>
        <taxon>Gammaproteobacteria</taxon>
        <taxon>Vibrionales</taxon>
        <taxon>Vibrionaceae</taxon>
        <taxon>Salinivibrio</taxon>
    </lineage>
</organism>
<dbReference type="InterPro" id="IPR058624">
    <property type="entry name" value="MdtA-like_HH"/>
</dbReference>
<dbReference type="Gene3D" id="2.40.30.170">
    <property type="match status" value="1"/>
</dbReference>
<gene>
    <name evidence="4" type="ORF">HBA18_14250</name>
</gene>
<proteinExistence type="inferred from homology"/>
<dbReference type="InterPro" id="IPR006143">
    <property type="entry name" value="RND_pump_MFP"/>
</dbReference>
<dbReference type="PANTHER" id="PTHR30469:SF20">
    <property type="entry name" value="EFFLUX RND TRANSPORTER PERIPLASMIC ADAPTOR SUBUNIT"/>
    <property type="match status" value="1"/>
</dbReference>
<feature type="domain" description="Multidrug resistance protein MdtA-like alpha-helical hairpin" evidence="2">
    <location>
        <begin position="93"/>
        <end position="157"/>
    </location>
</feature>
<dbReference type="RefSeq" id="WP_167315152.1">
    <property type="nucleotide sequence ID" value="NZ_CP050267.1"/>
</dbReference>
<dbReference type="PROSITE" id="PS51257">
    <property type="entry name" value="PROKAR_LIPOPROTEIN"/>
    <property type="match status" value="1"/>
</dbReference>
<evidence type="ECO:0000259" key="2">
    <source>
        <dbReference type="Pfam" id="PF25876"/>
    </source>
</evidence>
<dbReference type="Gene3D" id="1.10.287.470">
    <property type="entry name" value="Helix hairpin bin"/>
    <property type="match status" value="1"/>
</dbReference>
<sequence>MNKSAVLVCAVTLLLSGCGEKATSAPSETPARPAKLLTVAIGHEGITRQFPAQVEADDKALLSFRVSGVIESMPVKAGMDVNQGDTLAELDGQQYRLQLDKAKAQYQLAQVQFNRADRLHNDKVISEQRFDEARSALSEAAAGLEQAQANVNYTQLRAPYSGTVSLRMKEVNEFARAQEPILHIQSKDIINVSFQLPERYFHYFSQQAKQLTPFVTFDAYGERRFPAQFKEMDTEADTKTASYRVTVSLMRPQAVNVLPGMAAKVSVTIPTDAQTSIPDSALITKGEDLGVWRVDPQGVVSFTPIRLEDGKVSDGLENGDVIVATGAGALQEGDRVRAWVKERGL</sequence>
<dbReference type="PANTHER" id="PTHR30469">
    <property type="entry name" value="MULTIDRUG RESISTANCE PROTEIN MDTA"/>
    <property type="match status" value="1"/>
</dbReference>
<dbReference type="NCBIfam" id="TIGR01730">
    <property type="entry name" value="RND_mfp"/>
    <property type="match status" value="1"/>
</dbReference>
<dbReference type="EMBL" id="CP050267">
    <property type="protein sequence ID" value="QIR07576.1"/>
    <property type="molecule type" value="Genomic_DNA"/>
</dbReference>
<dbReference type="Gene3D" id="2.40.50.100">
    <property type="match status" value="1"/>
</dbReference>
<dbReference type="InterPro" id="IPR058625">
    <property type="entry name" value="MdtA-like_BSH"/>
</dbReference>
<name>A0ABX6KAP4_SALCS</name>
<feature type="domain" description="Multidrug resistance protein MdtA-like barrel-sandwich hybrid" evidence="3">
    <location>
        <begin position="64"/>
        <end position="168"/>
    </location>
</feature>
<evidence type="ECO:0000259" key="3">
    <source>
        <dbReference type="Pfam" id="PF25917"/>
    </source>
</evidence>
<evidence type="ECO:0000256" key="1">
    <source>
        <dbReference type="ARBA" id="ARBA00009477"/>
    </source>
</evidence>
<dbReference type="Pfam" id="PF25876">
    <property type="entry name" value="HH_MFP_RND"/>
    <property type="match status" value="1"/>
</dbReference>